<gene>
    <name evidence="3" type="ORF">ACFPYI_10010</name>
</gene>
<dbReference type="Proteomes" id="UP001596099">
    <property type="component" value="Unassembled WGS sequence"/>
</dbReference>
<dbReference type="PRINTS" id="PR00080">
    <property type="entry name" value="SDRFAMILY"/>
</dbReference>
<dbReference type="Gene3D" id="3.40.50.720">
    <property type="entry name" value="NAD(P)-binding Rossmann-like Domain"/>
    <property type="match status" value="1"/>
</dbReference>
<dbReference type="SUPFAM" id="SSF51735">
    <property type="entry name" value="NAD(P)-binding Rossmann-fold domains"/>
    <property type="match status" value="1"/>
</dbReference>
<dbReference type="InterPro" id="IPR036291">
    <property type="entry name" value="NAD(P)-bd_dom_sf"/>
</dbReference>
<dbReference type="EC" id="1.1.1.-" evidence="3"/>
<feature type="compositionally biased region" description="Basic and acidic residues" evidence="2">
    <location>
        <begin position="45"/>
        <end position="61"/>
    </location>
</feature>
<name>A0ABD5RN95_9EURY</name>
<dbReference type="GO" id="GO:0016491">
    <property type="term" value="F:oxidoreductase activity"/>
    <property type="evidence" value="ECO:0007669"/>
    <property type="project" value="UniProtKB-KW"/>
</dbReference>
<sequence length="265" mass="27793">MGTATFDFDDETVIVTGGSAGIGRAIALTFGEAGATVINADVEEEPKREGEETPTHERITEDGGTAQYVETDVSDVDQLASVVEAAREYGGVDVMVNNAAVQHSEPFLEVDQDALDKLLSTNVRGYFFGTQLAAQDMIDRDEPGSIVNTASISSRVAQHGQVQYDATKGAIKMVTRGTALELAEHGIRVNAIAPGQIATEFTEGWSDEAQAAAGDDGDEGFIKPIPLGRAGTPEDCAGAAAFLATEDASYITGELVYVDGGWTAI</sequence>
<comment type="similarity">
    <text evidence="1">Belongs to the short-chain dehydrogenases/reductases (SDR) family.</text>
</comment>
<evidence type="ECO:0000313" key="4">
    <source>
        <dbReference type="Proteomes" id="UP001596099"/>
    </source>
</evidence>
<accession>A0ABD5RN95</accession>
<dbReference type="InterPro" id="IPR002347">
    <property type="entry name" value="SDR_fam"/>
</dbReference>
<evidence type="ECO:0000256" key="1">
    <source>
        <dbReference type="ARBA" id="ARBA00006484"/>
    </source>
</evidence>
<evidence type="ECO:0000313" key="3">
    <source>
        <dbReference type="EMBL" id="MFC5971665.1"/>
    </source>
</evidence>
<dbReference type="NCBIfam" id="NF005559">
    <property type="entry name" value="PRK07231.1"/>
    <property type="match status" value="1"/>
</dbReference>
<dbReference type="Pfam" id="PF13561">
    <property type="entry name" value="adh_short_C2"/>
    <property type="match status" value="1"/>
</dbReference>
<dbReference type="AlphaFoldDB" id="A0ABD5RN95"/>
<protein>
    <submittedName>
        <fullName evidence="3">SDR family NAD(P)-dependent oxidoreductase</fullName>
        <ecNumber evidence="3">1.1.1.-</ecNumber>
    </submittedName>
</protein>
<dbReference type="EMBL" id="JBHSQH010000001">
    <property type="protein sequence ID" value="MFC5971665.1"/>
    <property type="molecule type" value="Genomic_DNA"/>
</dbReference>
<evidence type="ECO:0000256" key="2">
    <source>
        <dbReference type="SAM" id="MobiDB-lite"/>
    </source>
</evidence>
<reference evidence="3 4" key="1">
    <citation type="journal article" date="2019" name="Int. J. Syst. Evol. Microbiol.">
        <title>The Global Catalogue of Microorganisms (GCM) 10K type strain sequencing project: providing services to taxonomists for standard genome sequencing and annotation.</title>
        <authorList>
            <consortium name="The Broad Institute Genomics Platform"/>
            <consortium name="The Broad Institute Genome Sequencing Center for Infectious Disease"/>
            <person name="Wu L."/>
            <person name="Ma J."/>
        </authorList>
    </citation>
    <scope>NUCLEOTIDE SEQUENCE [LARGE SCALE GENOMIC DNA]</scope>
    <source>
        <strain evidence="3 4">CGMCC 1.12543</strain>
    </source>
</reference>
<keyword evidence="4" id="KW-1185">Reference proteome</keyword>
<dbReference type="RefSeq" id="WP_247414554.1">
    <property type="nucleotide sequence ID" value="NZ_JALLGW010000001.1"/>
</dbReference>
<dbReference type="PANTHER" id="PTHR42760">
    <property type="entry name" value="SHORT-CHAIN DEHYDROGENASES/REDUCTASES FAMILY MEMBER"/>
    <property type="match status" value="1"/>
</dbReference>
<comment type="caution">
    <text evidence="3">The sequence shown here is derived from an EMBL/GenBank/DDBJ whole genome shotgun (WGS) entry which is preliminary data.</text>
</comment>
<feature type="region of interest" description="Disordered" evidence="2">
    <location>
        <begin position="43"/>
        <end position="64"/>
    </location>
</feature>
<proteinExistence type="inferred from homology"/>
<dbReference type="PRINTS" id="PR00081">
    <property type="entry name" value="GDHRDH"/>
</dbReference>
<keyword evidence="3" id="KW-0560">Oxidoreductase</keyword>
<dbReference type="CDD" id="cd05233">
    <property type="entry name" value="SDR_c"/>
    <property type="match status" value="1"/>
</dbReference>
<dbReference type="FunFam" id="3.40.50.720:FF:000084">
    <property type="entry name" value="Short-chain dehydrogenase reductase"/>
    <property type="match status" value="1"/>
</dbReference>
<organism evidence="3 4">
    <name type="scientific">Halomarina salina</name>
    <dbReference type="NCBI Taxonomy" id="1872699"/>
    <lineage>
        <taxon>Archaea</taxon>
        <taxon>Methanobacteriati</taxon>
        <taxon>Methanobacteriota</taxon>
        <taxon>Stenosarchaea group</taxon>
        <taxon>Halobacteria</taxon>
        <taxon>Halobacteriales</taxon>
        <taxon>Natronomonadaceae</taxon>
        <taxon>Halomarina</taxon>
    </lineage>
</organism>